<dbReference type="CDD" id="cd01093">
    <property type="entry name" value="CRIB_PAK_like"/>
    <property type="match status" value="1"/>
</dbReference>
<keyword evidence="5" id="KW-0418">Kinase</keyword>
<evidence type="ECO:0000256" key="2">
    <source>
        <dbReference type="ARBA" id="ARBA00022527"/>
    </source>
</evidence>
<name>M2R2A0_CERS8</name>
<gene>
    <name evidence="9" type="ORF">CERSUDRAFT_37523</name>
</gene>
<keyword evidence="4" id="KW-0547">Nucleotide-binding</keyword>
<evidence type="ECO:0000259" key="8">
    <source>
        <dbReference type="SMART" id="SM00285"/>
    </source>
</evidence>
<dbReference type="Proteomes" id="UP000016930">
    <property type="component" value="Unassembled WGS sequence"/>
</dbReference>
<dbReference type="Pfam" id="PF00786">
    <property type="entry name" value="PBD"/>
    <property type="match status" value="1"/>
</dbReference>
<evidence type="ECO:0000256" key="7">
    <source>
        <dbReference type="SAM" id="MobiDB-lite"/>
    </source>
</evidence>
<evidence type="ECO:0000256" key="5">
    <source>
        <dbReference type="ARBA" id="ARBA00022777"/>
    </source>
</evidence>
<reference evidence="9 10" key="1">
    <citation type="journal article" date="2012" name="Proc. Natl. Acad. Sci. U.S.A.">
        <title>Comparative genomics of Ceriporiopsis subvermispora and Phanerochaete chrysosporium provide insight into selective ligninolysis.</title>
        <authorList>
            <person name="Fernandez-Fueyo E."/>
            <person name="Ruiz-Duenas F.J."/>
            <person name="Ferreira P."/>
            <person name="Floudas D."/>
            <person name="Hibbett D.S."/>
            <person name="Canessa P."/>
            <person name="Larrondo L.F."/>
            <person name="James T.Y."/>
            <person name="Seelenfreund D."/>
            <person name="Lobos S."/>
            <person name="Polanco R."/>
            <person name="Tello M."/>
            <person name="Honda Y."/>
            <person name="Watanabe T."/>
            <person name="Watanabe T."/>
            <person name="Ryu J.S."/>
            <person name="Kubicek C.P."/>
            <person name="Schmoll M."/>
            <person name="Gaskell J."/>
            <person name="Hammel K.E."/>
            <person name="St John F.J."/>
            <person name="Vanden Wymelenberg A."/>
            <person name="Sabat G."/>
            <person name="Splinter BonDurant S."/>
            <person name="Syed K."/>
            <person name="Yadav J.S."/>
            <person name="Doddapaneni H."/>
            <person name="Subramanian V."/>
            <person name="Lavin J.L."/>
            <person name="Oguiza J.A."/>
            <person name="Perez G."/>
            <person name="Pisabarro A.G."/>
            <person name="Ramirez L."/>
            <person name="Santoyo F."/>
            <person name="Master E."/>
            <person name="Coutinho P.M."/>
            <person name="Henrissat B."/>
            <person name="Lombard V."/>
            <person name="Magnuson J.K."/>
            <person name="Kuees U."/>
            <person name="Hori C."/>
            <person name="Igarashi K."/>
            <person name="Samejima M."/>
            <person name="Held B.W."/>
            <person name="Barry K.W."/>
            <person name="LaButti K.M."/>
            <person name="Lapidus A."/>
            <person name="Lindquist E.A."/>
            <person name="Lucas S.M."/>
            <person name="Riley R."/>
            <person name="Salamov A.A."/>
            <person name="Hoffmeister D."/>
            <person name="Schwenk D."/>
            <person name="Hadar Y."/>
            <person name="Yarden O."/>
            <person name="de Vries R.P."/>
            <person name="Wiebenga A."/>
            <person name="Stenlid J."/>
            <person name="Eastwood D."/>
            <person name="Grigoriev I.V."/>
            <person name="Berka R.M."/>
            <person name="Blanchette R.A."/>
            <person name="Kersten P."/>
            <person name="Martinez A.T."/>
            <person name="Vicuna R."/>
            <person name="Cullen D."/>
        </authorList>
    </citation>
    <scope>NUCLEOTIDE SEQUENCE [LARGE SCALE GENOMIC DNA]</scope>
    <source>
        <strain evidence="9 10">B</strain>
    </source>
</reference>
<dbReference type="InterPro" id="IPR033923">
    <property type="entry name" value="PAK_BD"/>
</dbReference>
<feature type="compositionally biased region" description="Polar residues" evidence="7">
    <location>
        <begin position="1"/>
        <end position="16"/>
    </location>
</feature>
<dbReference type="InterPro" id="IPR036936">
    <property type="entry name" value="CRIB_dom_sf"/>
</dbReference>
<sequence length="70" mass="8044">MSNFFSRSTRPETSTPYDPVHLTHVGFNSSAGEFTGLPKEWQELLSESGIHKSEQEKEPQEVIELVKFYQ</sequence>
<evidence type="ECO:0000256" key="4">
    <source>
        <dbReference type="ARBA" id="ARBA00022741"/>
    </source>
</evidence>
<feature type="domain" description="CRIB" evidence="8">
    <location>
        <begin position="13"/>
        <end position="48"/>
    </location>
</feature>
<dbReference type="InterPro" id="IPR000095">
    <property type="entry name" value="CRIB_dom"/>
</dbReference>
<keyword evidence="6" id="KW-0067">ATP-binding</keyword>
<dbReference type="EMBL" id="KB445808">
    <property type="protein sequence ID" value="EMD33006.1"/>
    <property type="molecule type" value="Genomic_DNA"/>
</dbReference>
<organism evidence="9 10">
    <name type="scientific">Ceriporiopsis subvermispora (strain B)</name>
    <name type="common">White-rot fungus</name>
    <name type="synonym">Gelatoporia subvermispora</name>
    <dbReference type="NCBI Taxonomy" id="914234"/>
    <lineage>
        <taxon>Eukaryota</taxon>
        <taxon>Fungi</taxon>
        <taxon>Dikarya</taxon>
        <taxon>Basidiomycota</taxon>
        <taxon>Agaricomycotina</taxon>
        <taxon>Agaricomycetes</taxon>
        <taxon>Polyporales</taxon>
        <taxon>Gelatoporiaceae</taxon>
        <taxon>Gelatoporia</taxon>
    </lineage>
</organism>
<evidence type="ECO:0000256" key="1">
    <source>
        <dbReference type="ARBA" id="ARBA00012513"/>
    </source>
</evidence>
<dbReference type="GO" id="GO:0004674">
    <property type="term" value="F:protein serine/threonine kinase activity"/>
    <property type="evidence" value="ECO:0007669"/>
    <property type="project" value="UniProtKB-KW"/>
</dbReference>
<dbReference type="Gene3D" id="3.90.810.10">
    <property type="entry name" value="CRIB domain"/>
    <property type="match status" value="1"/>
</dbReference>
<keyword evidence="10" id="KW-1185">Reference proteome</keyword>
<keyword evidence="3" id="KW-0808">Transferase</keyword>
<dbReference type="SMART" id="SM00285">
    <property type="entry name" value="PBD"/>
    <property type="match status" value="1"/>
</dbReference>
<accession>M2R2A0</accession>
<dbReference type="STRING" id="914234.M2R2A0"/>
<protein>
    <recommendedName>
        <fullName evidence="1">non-specific serine/threonine protein kinase</fullName>
        <ecNumber evidence="1">2.7.11.1</ecNumber>
    </recommendedName>
</protein>
<dbReference type="HOGENOM" id="CLU_129373_1_0_1"/>
<feature type="region of interest" description="Disordered" evidence="7">
    <location>
        <begin position="1"/>
        <end position="20"/>
    </location>
</feature>
<dbReference type="GO" id="GO:0005524">
    <property type="term" value="F:ATP binding"/>
    <property type="evidence" value="ECO:0007669"/>
    <property type="project" value="UniProtKB-KW"/>
</dbReference>
<evidence type="ECO:0000256" key="6">
    <source>
        <dbReference type="ARBA" id="ARBA00022840"/>
    </source>
</evidence>
<dbReference type="OrthoDB" id="248923at2759"/>
<feature type="non-terminal residue" evidence="9">
    <location>
        <position position="70"/>
    </location>
</feature>
<evidence type="ECO:0000313" key="10">
    <source>
        <dbReference type="Proteomes" id="UP000016930"/>
    </source>
</evidence>
<keyword evidence="2" id="KW-0723">Serine/threonine-protein kinase</keyword>
<dbReference type="EC" id="2.7.11.1" evidence="1"/>
<proteinExistence type="predicted"/>
<dbReference type="AlphaFoldDB" id="M2R2A0"/>
<evidence type="ECO:0000313" key="9">
    <source>
        <dbReference type="EMBL" id="EMD33006.1"/>
    </source>
</evidence>
<evidence type="ECO:0000256" key="3">
    <source>
        <dbReference type="ARBA" id="ARBA00022679"/>
    </source>
</evidence>